<keyword evidence="3" id="KW-0862">Zinc</keyword>
<dbReference type="GO" id="GO:0008270">
    <property type="term" value="F:zinc ion binding"/>
    <property type="evidence" value="ECO:0007669"/>
    <property type="project" value="UniProtKB-KW"/>
</dbReference>
<dbReference type="Pfam" id="PF01753">
    <property type="entry name" value="zf-MYND"/>
    <property type="match status" value="1"/>
</dbReference>
<dbReference type="CDD" id="cd20071">
    <property type="entry name" value="SET_SMYD"/>
    <property type="match status" value="1"/>
</dbReference>
<dbReference type="PANTHER" id="PTHR12197">
    <property type="entry name" value="HISTONE-LYSINE N-METHYLTRANSFERASE SMYD"/>
    <property type="match status" value="1"/>
</dbReference>
<protein>
    <recommendedName>
        <fullName evidence="9">Suppressor of anucleate metulae protein B</fullName>
    </recommendedName>
</protein>
<evidence type="ECO:0000256" key="2">
    <source>
        <dbReference type="ARBA" id="ARBA00022771"/>
    </source>
</evidence>
<feature type="domain" description="SET" evidence="5">
    <location>
        <begin position="11"/>
        <end position="256"/>
    </location>
</feature>
<dbReference type="SUPFAM" id="SSF82199">
    <property type="entry name" value="SET domain"/>
    <property type="match status" value="1"/>
</dbReference>
<dbReference type="PANTHER" id="PTHR12197:SF251">
    <property type="entry name" value="EG:BACR7C10.4 PROTEIN"/>
    <property type="match status" value="1"/>
</dbReference>
<accession>A0AA40KCL6</accession>
<evidence type="ECO:0000259" key="5">
    <source>
        <dbReference type="PROSITE" id="PS50280"/>
    </source>
</evidence>
<name>A0AA40KCL6_9PEZI</name>
<dbReference type="PROSITE" id="PS01360">
    <property type="entry name" value="ZF_MYND_1"/>
    <property type="match status" value="1"/>
</dbReference>
<keyword evidence="2 4" id="KW-0863">Zinc-finger</keyword>
<comment type="caution">
    <text evidence="7">The sequence shown here is derived from an EMBL/GenBank/DDBJ whole genome shotgun (WGS) entry which is preliminary data.</text>
</comment>
<dbReference type="Pfam" id="PF00856">
    <property type="entry name" value="SET"/>
    <property type="match status" value="1"/>
</dbReference>
<evidence type="ECO:0008006" key="9">
    <source>
        <dbReference type="Google" id="ProtNLM"/>
    </source>
</evidence>
<dbReference type="InterPro" id="IPR002893">
    <property type="entry name" value="Znf_MYND"/>
</dbReference>
<feature type="domain" description="MYND-type" evidence="6">
    <location>
        <begin position="57"/>
        <end position="101"/>
    </location>
</feature>
<evidence type="ECO:0000256" key="1">
    <source>
        <dbReference type="ARBA" id="ARBA00022723"/>
    </source>
</evidence>
<gene>
    <name evidence="7" type="ORF">B0T18DRAFT_434733</name>
</gene>
<proteinExistence type="predicted"/>
<evidence type="ECO:0000256" key="4">
    <source>
        <dbReference type="PROSITE-ProRule" id="PRU00134"/>
    </source>
</evidence>
<reference evidence="7" key="1">
    <citation type="submission" date="2023-06" db="EMBL/GenBank/DDBJ databases">
        <title>Genome-scale phylogeny and comparative genomics of the fungal order Sordariales.</title>
        <authorList>
            <consortium name="Lawrence Berkeley National Laboratory"/>
            <person name="Hensen N."/>
            <person name="Bonometti L."/>
            <person name="Westerberg I."/>
            <person name="Brannstrom I.O."/>
            <person name="Guillou S."/>
            <person name="Cros-Aarteil S."/>
            <person name="Calhoun S."/>
            <person name="Haridas S."/>
            <person name="Kuo A."/>
            <person name="Mondo S."/>
            <person name="Pangilinan J."/>
            <person name="Riley R."/>
            <person name="LaButti K."/>
            <person name="Andreopoulos B."/>
            <person name="Lipzen A."/>
            <person name="Chen C."/>
            <person name="Yanf M."/>
            <person name="Daum C."/>
            <person name="Ng V."/>
            <person name="Clum A."/>
            <person name="Steindorff A."/>
            <person name="Ohm R."/>
            <person name="Martin F."/>
            <person name="Silar P."/>
            <person name="Natvig D."/>
            <person name="Lalanne C."/>
            <person name="Gautier V."/>
            <person name="Ament-velasquez S.L."/>
            <person name="Kruys A."/>
            <person name="Hutchinson M.I."/>
            <person name="Powell A.J."/>
            <person name="Barry K."/>
            <person name="Miller A.N."/>
            <person name="Grigoriev I.V."/>
            <person name="Debuchy R."/>
            <person name="Gladieux P."/>
            <person name="Thoren M.H."/>
            <person name="Johannesson H."/>
        </authorList>
    </citation>
    <scope>NUCLEOTIDE SEQUENCE</scope>
    <source>
        <strain evidence="7">SMH3187-1</strain>
    </source>
</reference>
<dbReference type="Gene3D" id="6.10.140.2220">
    <property type="match status" value="1"/>
</dbReference>
<dbReference type="AlphaFoldDB" id="A0AA40KCL6"/>
<dbReference type="PROSITE" id="PS50865">
    <property type="entry name" value="ZF_MYND_2"/>
    <property type="match status" value="1"/>
</dbReference>
<dbReference type="EMBL" id="JAUKUD010000001">
    <property type="protein sequence ID" value="KAK0754274.1"/>
    <property type="molecule type" value="Genomic_DNA"/>
</dbReference>
<keyword evidence="1" id="KW-0479">Metal-binding</keyword>
<evidence type="ECO:0000256" key="3">
    <source>
        <dbReference type="ARBA" id="ARBA00022833"/>
    </source>
</evidence>
<dbReference type="Proteomes" id="UP001172155">
    <property type="component" value="Unassembled WGS sequence"/>
</dbReference>
<dbReference type="Gene3D" id="2.170.270.10">
    <property type="entry name" value="SET domain"/>
    <property type="match status" value="1"/>
</dbReference>
<dbReference type="InterPro" id="IPR050869">
    <property type="entry name" value="H3K4_H4K5_MeTrfase"/>
</dbReference>
<evidence type="ECO:0000313" key="7">
    <source>
        <dbReference type="EMBL" id="KAK0754274.1"/>
    </source>
</evidence>
<dbReference type="InterPro" id="IPR046341">
    <property type="entry name" value="SET_dom_sf"/>
</dbReference>
<keyword evidence="8" id="KW-1185">Reference proteome</keyword>
<organism evidence="7 8">
    <name type="scientific">Schizothecium vesticola</name>
    <dbReference type="NCBI Taxonomy" id="314040"/>
    <lineage>
        <taxon>Eukaryota</taxon>
        <taxon>Fungi</taxon>
        <taxon>Dikarya</taxon>
        <taxon>Ascomycota</taxon>
        <taxon>Pezizomycotina</taxon>
        <taxon>Sordariomycetes</taxon>
        <taxon>Sordariomycetidae</taxon>
        <taxon>Sordariales</taxon>
        <taxon>Schizotheciaceae</taxon>
        <taxon>Schizothecium</taxon>
    </lineage>
</organism>
<evidence type="ECO:0000313" key="8">
    <source>
        <dbReference type="Proteomes" id="UP001172155"/>
    </source>
</evidence>
<dbReference type="Gene3D" id="1.10.220.160">
    <property type="match status" value="1"/>
</dbReference>
<sequence length="552" mass="60255">MSTVSYNVRPPGTREATHLSRGHSLVAARPFRAGELIATFADPLLALPDGPSMRTTCNYCLRVGSGPMGGPLLACAGCKAAVYCDAGCQRAHWKAVHKAECKMFARVRANAGRDWLPTPTRAVAQVLLLLKAGDKAARAAFGEGGTLEGNVEAFRRDEAVWGDYELQAMAAVVYGGLLESEEMLATARAVLCKIQTNAFNRLDPDTGMAGIFLDAGLAMINHSCVPNAFIGFDRRTAMLRAERNIAEGDEIEISYIDNMLPKSVRQEGLRLYHFQCECPRCKNDLDVYHVCATSPVIPLNTFSLRPDLSWLRDPSINRSKASSAVIETVYKTCNAPSLSDGGEAATKRRWKVCKALADARMWAVEPLPATLLQATTLCQQSEETWVYALPLSCFLATECDPFKFVAPFMPWRIKGVMMIAMLFSETARVTAAGELAKHCSHKKLVEILEKTDQVSVCEAMLRLVVHYAAIGASESWEVAAKAREMLDEVSKLEGRSKQSSVLAAWARNPGDAQAGALFHEVILQPIDELAALAVEIMDDELWSPGGKAVVKR</sequence>
<dbReference type="InterPro" id="IPR001214">
    <property type="entry name" value="SET_dom"/>
</dbReference>
<dbReference type="GO" id="GO:0005634">
    <property type="term" value="C:nucleus"/>
    <property type="evidence" value="ECO:0007669"/>
    <property type="project" value="TreeGrafter"/>
</dbReference>
<evidence type="ECO:0000259" key="6">
    <source>
        <dbReference type="PROSITE" id="PS50865"/>
    </source>
</evidence>
<dbReference type="PROSITE" id="PS50280">
    <property type="entry name" value="SET"/>
    <property type="match status" value="1"/>
</dbReference>